<dbReference type="EMBL" id="CAADEY010000058">
    <property type="protein sequence ID" value="VFJ57200.1"/>
    <property type="molecule type" value="Genomic_DNA"/>
</dbReference>
<keyword evidence="5" id="KW-0378">Hydrolase</keyword>
<accession>A0A450ST83</accession>
<protein>
    <submittedName>
        <fullName evidence="8">HicA toxin of toxin-antitoxin</fullName>
    </submittedName>
</protein>
<dbReference type="AlphaFoldDB" id="A0A450ST83"/>
<comment type="similarity">
    <text evidence="1">Belongs to the HicA mRNA interferase family.</text>
</comment>
<reference evidence="8" key="1">
    <citation type="submission" date="2019-02" db="EMBL/GenBank/DDBJ databases">
        <authorList>
            <person name="Gruber-Vodicka R. H."/>
            <person name="Seah K. B. B."/>
        </authorList>
    </citation>
    <scope>NUCLEOTIDE SEQUENCE</scope>
    <source>
        <strain evidence="8">BECK_DK161</strain>
    </source>
</reference>
<dbReference type="InterPro" id="IPR012933">
    <property type="entry name" value="HicA_mRNA_interferase"/>
</dbReference>
<dbReference type="Pfam" id="PF07927">
    <property type="entry name" value="HicA_toxin"/>
    <property type="match status" value="1"/>
</dbReference>
<keyword evidence="7" id="KW-0346">Stress response</keyword>
<keyword evidence="6" id="KW-0694">RNA-binding</keyword>
<proteinExistence type="inferred from homology"/>
<dbReference type="GO" id="GO:0003729">
    <property type="term" value="F:mRNA binding"/>
    <property type="evidence" value="ECO:0007669"/>
    <property type="project" value="InterPro"/>
</dbReference>
<gene>
    <name evidence="8" type="ORF">BECKDK2373C_GA0170839_10589</name>
</gene>
<evidence type="ECO:0000256" key="4">
    <source>
        <dbReference type="ARBA" id="ARBA00022759"/>
    </source>
</evidence>
<dbReference type="SUPFAM" id="SSF54786">
    <property type="entry name" value="YcfA/nrd intein domain"/>
    <property type="match status" value="1"/>
</dbReference>
<evidence type="ECO:0000313" key="8">
    <source>
        <dbReference type="EMBL" id="VFJ57200.1"/>
    </source>
</evidence>
<evidence type="ECO:0000256" key="3">
    <source>
        <dbReference type="ARBA" id="ARBA00022722"/>
    </source>
</evidence>
<dbReference type="GO" id="GO:0004519">
    <property type="term" value="F:endonuclease activity"/>
    <property type="evidence" value="ECO:0007669"/>
    <property type="project" value="UniProtKB-KW"/>
</dbReference>
<keyword evidence="2" id="KW-1277">Toxin-antitoxin system</keyword>
<dbReference type="Gene3D" id="3.30.920.30">
    <property type="entry name" value="Hypothetical protein"/>
    <property type="match status" value="1"/>
</dbReference>
<organism evidence="8">
    <name type="scientific">Candidatus Kentrum sp. DK</name>
    <dbReference type="NCBI Taxonomy" id="2126562"/>
    <lineage>
        <taxon>Bacteria</taxon>
        <taxon>Pseudomonadati</taxon>
        <taxon>Pseudomonadota</taxon>
        <taxon>Gammaproteobacteria</taxon>
        <taxon>Candidatus Kentrum</taxon>
    </lineage>
</organism>
<dbReference type="GO" id="GO:0016787">
    <property type="term" value="F:hydrolase activity"/>
    <property type="evidence" value="ECO:0007669"/>
    <property type="project" value="UniProtKB-KW"/>
</dbReference>
<name>A0A450ST83_9GAMM</name>
<keyword evidence="4" id="KW-0255">Endonuclease</keyword>
<evidence type="ECO:0000256" key="2">
    <source>
        <dbReference type="ARBA" id="ARBA00022649"/>
    </source>
</evidence>
<sequence>MKRRDLISRLEKMGCVLIRHGGKHDWYQNQETKVSQPIPRHREIKEYLARHIIKELS</sequence>
<evidence type="ECO:0000256" key="6">
    <source>
        <dbReference type="ARBA" id="ARBA00022884"/>
    </source>
</evidence>
<evidence type="ECO:0000256" key="7">
    <source>
        <dbReference type="ARBA" id="ARBA00023016"/>
    </source>
</evidence>
<evidence type="ECO:0000256" key="5">
    <source>
        <dbReference type="ARBA" id="ARBA00022801"/>
    </source>
</evidence>
<dbReference type="InterPro" id="IPR038570">
    <property type="entry name" value="HicA_sf"/>
</dbReference>
<keyword evidence="3" id="KW-0540">Nuclease</keyword>
<evidence type="ECO:0000256" key="1">
    <source>
        <dbReference type="ARBA" id="ARBA00006620"/>
    </source>
</evidence>